<comment type="caution">
    <text evidence="2">The sequence shown here is derived from an EMBL/GenBank/DDBJ whole genome shotgun (WGS) entry which is preliminary data.</text>
</comment>
<gene>
    <name evidence="2" type="ORF">SPARVUS_LOCUS15457494</name>
</gene>
<dbReference type="EMBL" id="CATNWA010020127">
    <property type="protein sequence ID" value="CAI9616826.1"/>
    <property type="molecule type" value="Genomic_DNA"/>
</dbReference>
<dbReference type="Pfam" id="PF01498">
    <property type="entry name" value="HTH_Tnp_Tc3_2"/>
    <property type="match status" value="1"/>
</dbReference>
<evidence type="ECO:0000259" key="1">
    <source>
        <dbReference type="Pfam" id="PF01498"/>
    </source>
</evidence>
<protein>
    <recommendedName>
        <fullName evidence="1">Transposase Tc1-like domain-containing protein</fullName>
    </recommendedName>
</protein>
<evidence type="ECO:0000313" key="3">
    <source>
        <dbReference type="Proteomes" id="UP001162483"/>
    </source>
</evidence>
<accession>A0ABN9H510</accession>
<feature type="non-terminal residue" evidence="2">
    <location>
        <position position="114"/>
    </location>
</feature>
<name>A0ABN9H510_9NEOB</name>
<feature type="domain" description="Transposase Tc1-like" evidence="1">
    <location>
        <begin position="9"/>
        <end position="52"/>
    </location>
</feature>
<dbReference type="InterPro" id="IPR002492">
    <property type="entry name" value="Transposase_Tc1-like"/>
</dbReference>
<reference evidence="2" key="1">
    <citation type="submission" date="2023-05" db="EMBL/GenBank/DDBJ databases">
        <authorList>
            <person name="Stuckert A."/>
        </authorList>
    </citation>
    <scope>NUCLEOTIDE SEQUENCE</scope>
</reference>
<dbReference type="Proteomes" id="UP001162483">
    <property type="component" value="Unassembled WGS sequence"/>
</dbReference>
<sequence length="114" mass="12164">MTERGQCMLKHTVHRNRQLSAESIAKDLQTYGLQISTTTVSRELHGMGFHGKQLHPSLTSPSAMQSVGCSGVKHANTGLYSSGDMFSTVTNQASLSGNPKDVSGFGGYQENGTC</sequence>
<proteinExistence type="predicted"/>
<keyword evidence="3" id="KW-1185">Reference proteome</keyword>
<organism evidence="2 3">
    <name type="scientific">Staurois parvus</name>
    <dbReference type="NCBI Taxonomy" id="386267"/>
    <lineage>
        <taxon>Eukaryota</taxon>
        <taxon>Metazoa</taxon>
        <taxon>Chordata</taxon>
        <taxon>Craniata</taxon>
        <taxon>Vertebrata</taxon>
        <taxon>Euteleostomi</taxon>
        <taxon>Amphibia</taxon>
        <taxon>Batrachia</taxon>
        <taxon>Anura</taxon>
        <taxon>Neobatrachia</taxon>
        <taxon>Ranoidea</taxon>
        <taxon>Ranidae</taxon>
        <taxon>Staurois</taxon>
    </lineage>
</organism>
<evidence type="ECO:0000313" key="2">
    <source>
        <dbReference type="EMBL" id="CAI9616826.1"/>
    </source>
</evidence>